<evidence type="ECO:0000313" key="3">
    <source>
        <dbReference type="EMBL" id="SDE07481.1"/>
    </source>
</evidence>
<keyword evidence="1" id="KW-0812">Transmembrane</keyword>
<evidence type="ECO:0000313" key="4">
    <source>
        <dbReference type="Proteomes" id="UP000198757"/>
    </source>
</evidence>
<keyword evidence="1" id="KW-0472">Membrane</keyword>
<keyword evidence="2" id="KW-0732">Signal</keyword>
<sequence>MKTRFLILALSFILSGTVDTLWGQTVSPSPNTLTQPVGSNTVSTELTRSSFGGLSLDDYSWSVTPSTGASISGGGFFDNTATLTFNQNAAAAPGGTLYTIKVTRNGQSASTTVTLYPSDFWAAFNDGDDTHEVHAFSISGGVYSAGPTTIFSPGRSFAALGRGPYPSIPTGYFYWIPNNGDNGVFSMYARNGNGSGPGQTIVNNYDVNGGGDNSDLGFVRLGVDKNGVSWIVASDGSKVYLVRVATDTNPFSTAPVTVVDNNVTLVGGTVATFQNGDVCLDGNGKLYILVNDGSGSTQIFTGVPNGASTTFTKQWNVLDANGNAFSGSVNGNCFDALGGMYLSADGNGTNSNPKDGIYYLDPSTIANSPAGSTIRAKLVHVASGYADLGTNIWPNSTPMPVTWGNITANRQNGQLVVNWQTATENNCKEYVVEGSRDNLNWTVIGKLDSKAVNGNSSTPLDYSLSISLPVAMAALGIGGLFLLTLVRSRRARVLAVVVIVLAVGACVKDGQAVDVEKGEVGYIRIAQYDKDSNTPHYSKVIKVVND</sequence>
<dbReference type="AlphaFoldDB" id="A0A1G6ZYA6"/>
<reference evidence="4" key="1">
    <citation type="submission" date="2016-10" db="EMBL/GenBank/DDBJ databases">
        <authorList>
            <person name="Varghese N."/>
            <person name="Submissions S."/>
        </authorList>
    </citation>
    <scope>NUCLEOTIDE SEQUENCE [LARGE SCALE GENOMIC DNA]</scope>
    <source>
        <strain evidence="4">DSM 25811 / CCM 8410 / LMG 26954 / E90</strain>
    </source>
</reference>
<evidence type="ECO:0000256" key="2">
    <source>
        <dbReference type="SAM" id="SignalP"/>
    </source>
</evidence>
<feature type="signal peptide" evidence="2">
    <location>
        <begin position="1"/>
        <end position="20"/>
    </location>
</feature>
<dbReference type="EMBL" id="FMZO01000020">
    <property type="protein sequence ID" value="SDE07481.1"/>
    <property type="molecule type" value="Genomic_DNA"/>
</dbReference>
<accession>A0A1G6ZYA6</accession>
<name>A0A1G6ZYA6_NIADE</name>
<protein>
    <submittedName>
        <fullName evidence="3">Uncharacterized protein</fullName>
    </submittedName>
</protein>
<dbReference type="Proteomes" id="UP000198757">
    <property type="component" value="Unassembled WGS sequence"/>
</dbReference>
<feature type="chain" id="PRO_5011568702" evidence="2">
    <location>
        <begin position="21"/>
        <end position="546"/>
    </location>
</feature>
<organism evidence="3 4">
    <name type="scientific">Niabella drilacis (strain DSM 25811 / CCM 8410 / CCUG 62505 / LMG 26954 / E90)</name>
    <dbReference type="NCBI Taxonomy" id="1285928"/>
    <lineage>
        <taxon>Bacteria</taxon>
        <taxon>Pseudomonadati</taxon>
        <taxon>Bacteroidota</taxon>
        <taxon>Chitinophagia</taxon>
        <taxon>Chitinophagales</taxon>
        <taxon>Chitinophagaceae</taxon>
        <taxon>Niabella</taxon>
    </lineage>
</organism>
<dbReference type="RefSeq" id="WP_090392826.1">
    <property type="nucleotide sequence ID" value="NZ_FMZO01000020.1"/>
</dbReference>
<proteinExistence type="predicted"/>
<evidence type="ECO:0000256" key="1">
    <source>
        <dbReference type="SAM" id="Phobius"/>
    </source>
</evidence>
<feature type="transmembrane region" description="Helical" evidence="1">
    <location>
        <begin position="466"/>
        <end position="486"/>
    </location>
</feature>
<keyword evidence="4" id="KW-1185">Reference proteome</keyword>
<gene>
    <name evidence="3" type="ORF">SAMN04487894_1209</name>
</gene>
<dbReference type="STRING" id="1285928.SAMN04487894_1209"/>
<dbReference type="OrthoDB" id="666661at2"/>
<keyword evidence="1" id="KW-1133">Transmembrane helix</keyword>